<dbReference type="GO" id="GO:0015254">
    <property type="term" value="F:glycerol channel activity"/>
    <property type="evidence" value="ECO:0007669"/>
    <property type="project" value="TreeGrafter"/>
</dbReference>
<evidence type="ECO:0000256" key="8">
    <source>
        <dbReference type="ARBA" id="ARBA00045280"/>
    </source>
</evidence>
<dbReference type="OrthoDB" id="3222at2759"/>
<dbReference type="SMR" id="A0A1D1UIN7"/>
<comment type="subcellular location">
    <subcellularLocation>
        <location evidence="1">Membrane</location>
        <topology evidence="1">Multi-pass membrane protein</topology>
    </subcellularLocation>
</comment>
<dbReference type="PANTHER" id="PTHR43829:SF29">
    <property type="entry name" value="AQUAPORIN 9"/>
    <property type="match status" value="1"/>
</dbReference>
<organism evidence="11 12">
    <name type="scientific">Ramazzottius varieornatus</name>
    <name type="common">Water bear</name>
    <name type="synonym">Tardigrade</name>
    <dbReference type="NCBI Taxonomy" id="947166"/>
    <lineage>
        <taxon>Eukaryota</taxon>
        <taxon>Metazoa</taxon>
        <taxon>Ecdysozoa</taxon>
        <taxon>Tardigrada</taxon>
        <taxon>Eutardigrada</taxon>
        <taxon>Parachela</taxon>
        <taxon>Hypsibioidea</taxon>
        <taxon>Ramazzottiidae</taxon>
        <taxon>Ramazzottius</taxon>
    </lineage>
</organism>
<keyword evidence="6" id="KW-0346">Stress response</keyword>
<evidence type="ECO:0000313" key="11">
    <source>
        <dbReference type="EMBL" id="GAU88235.1"/>
    </source>
</evidence>
<dbReference type="PANTHER" id="PTHR43829">
    <property type="entry name" value="AQUAPORIN OR AQUAGLYCEROPORIN RELATED"/>
    <property type="match status" value="1"/>
</dbReference>
<evidence type="ECO:0000256" key="1">
    <source>
        <dbReference type="ARBA" id="ARBA00004141"/>
    </source>
</evidence>
<comment type="caution">
    <text evidence="11">The sequence shown here is derived from an EMBL/GenBank/DDBJ whole genome shotgun (WGS) entry which is preliminary data.</text>
</comment>
<comment type="similarity">
    <text evidence="2 9">Belongs to the MIP/aquaporin (TC 1.A.8) family.</text>
</comment>
<dbReference type="Proteomes" id="UP000186922">
    <property type="component" value="Unassembled WGS sequence"/>
</dbReference>
<dbReference type="EMBL" id="BDGG01000001">
    <property type="protein sequence ID" value="GAU88235.1"/>
    <property type="molecule type" value="Genomic_DNA"/>
</dbReference>
<gene>
    <name evidence="11" type="primary">RvY_00975</name>
    <name evidence="11" type="synonym">RvY_00975.2</name>
    <name evidence="11" type="ORF">RvY_00975-2</name>
</gene>
<dbReference type="SUPFAM" id="SSF81338">
    <property type="entry name" value="Aquaporin-like"/>
    <property type="match status" value="1"/>
</dbReference>
<keyword evidence="4 9" id="KW-0812">Transmembrane</keyword>
<dbReference type="GO" id="GO:0015250">
    <property type="term" value="F:water channel activity"/>
    <property type="evidence" value="ECO:0007669"/>
    <property type="project" value="TreeGrafter"/>
</dbReference>
<dbReference type="STRING" id="947166.A0A1D1UIN7"/>
<evidence type="ECO:0000256" key="4">
    <source>
        <dbReference type="ARBA" id="ARBA00022692"/>
    </source>
</evidence>
<dbReference type="InterPro" id="IPR000425">
    <property type="entry name" value="MIP"/>
</dbReference>
<evidence type="ECO:0000313" key="12">
    <source>
        <dbReference type="Proteomes" id="UP000186922"/>
    </source>
</evidence>
<evidence type="ECO:0000256" key="3">
    <source>
        <dbReference type="ARBA" id="ARBA00022448"/>
    </source>
</evidence>
<dbReference type="Gene3D" id="1.20.1080.10">
    <property type="entry name" value="Glycerol uptake facilitator protein"/>
    <property type="match status" value="1"/>
</dbReference>
<keyword evidence="3 9" id="KW-0813">Transport</keyword>
<keyword evidence="5 10" id="KW-1133">Transmembrane helix</keyword>
<evidence type="ECO:0000256" key="10">
    <source>
        <dbReference type="SAM" id="Phobius"/>
    </source>
</evidence>
<dbReference type="PRINTS" id="PR00783">
    <property type="entry name" value="MINTRINSICP"/>
</dbReference>
<dbReference type="InterPro" id="IPR022357">
    <property type="entry name" value="MIP_CS"/>
</dbReference>
<dbReference type="PROSITE" id="PS00221">
    <property type="entry name" value="MIP"/>
    <property type="match status" value="1"/>
</dbReference>
<name>A0A1D1UIN7_RAMVA</name>
<comment type="function">
    <text evidence="8">Aquaglyceroporin that may modulate the water content and osmolytes during anhydrobiosis.</text>
</comment>
<evidence type="ECO:0000256" key="2">
    <source>
        <dbReference type="ARBA" id="ARBA00006175"/>
    </source>
</evidence>
<dbReference type="GO" id="GO:0015204">
    <property type="term" value="F:urea transmembrane transporter activity"/>
    <property type="evidence" value="ECO:0007669"/>
    <property type="project" value="TreeGrafter"/>
</dbReference>
<feature type="transmembrane region" description="Helical" evidence="10">
    <location>
        <begin position="114"/>
        <end position="144"/>
    </location>
</feature>
<feature type="transmembrane region" description="Helical" evidence="10">
    <location>
        <begin position="71"/>
        <end position="94"/>
    </location>
</feature>
<evidence type="ECO:0000256" key="9">
    <source>
        <dbReference type="RuleBase" id="RU000477"/>
    </source>
</evidence>
<dbReference type="AlphaFoldDB" id="A0A1D1UIN7"/>
<reference evidence="11 12" key="1">
    <citation type="journal article" date="2016" name="Nat. Commun.">
        <title>Extremotolerant tardigrade genome and improved radiotolerance of human cultured cells by tardigrade-unique protein.</title>
        <authorList>
            <person name="Hashimoto T."/>
            <person name="Horikawa D.D."/>
            <person name="Saito Y."/>
            <person name="Kuwahara H."/>
            <person name="Kozuka-Hata H."/>
            <person name="Shin-I T."/>
            <person name="Minakuchi Y."/>
            <person name="Ohishi K."/>
            <person name="Motoyama A."/>
            <person name="Aizu T."/>
            <person name="Enomoto A."/>
            <person name="Kondo K."/>
            <person name="Tanaka S."/>
            <person name="Hara Y."/>
            <person name="Koshikawa S."/>
            <person name="Sagara H."/>
            <person name="Miura T."/>
            <person name="Yokobori S."/>
            <person name="Miyagawa K."/>
            <person name="Suzuki Y."/>
            <person name="Kubo T."/>
            <person name="Oyama M."/>
            <person name="Kohara Y."/>
            <person name="Fujiyama A."/>
            <person name="Arakawa K."/>
            <person name="Katayama T."/>
            <person name="Toyoda A."/>
            <person name="Kunieda T."/>
        </authorList>
    </citation>
    <scope>NUCLEOTIDE SEQUENCE [LARGE SCALE GENOMIC DNA]</scope>
    <source>
        <strain evidence="11 12">YOKOZUNA-1</strain>
    </source>
</reference>
<dbReference type="Pfam" id="PF00230">
    <property type="entry name" value="MIP"/>
    <property type="match status" value="1"/>
</dbReference>
<sequence length="168" mass="18203">MAGTEGSTATYEKQTIEVIHPVAPTPSTESRRLLISEDQLNDAAYLLSRDDYPAKHKPVMPLFKNQYVREFLAEFLGTFILIIFGNGAVAQFVLSSKNPSTGPVSNFFAINIAYGLAVAFGVYVAGGVSGGHLNPAVSLAMCLLRKLKWRKLPVYMAAQYLGAWTASG</sequence>
<protein>
    <submittedName>
        <fullName evidence="11">AQP6</fullName>
    </submittedName>
</protein>
<evidence type="ECO:0000256" key="7">
    <source>
        <dbReference type="ARBA" id="ARBA00023136"/>
    </source>
</evidence>
<evidence type="ECO:0000256" key="5">
    <source>
        <dbReference type="ARBA" id="ARBA00022989"/>
    </source>
</evidence>
<evidence type="ECO:0000256" key="6">
    <source>
        <dbReference type="ARBA" id="ARBA00023016"/>
    </source>
</evidence>
<keyword evidence="12" id="KW-1185">Reference proteome</keyword>
<dbReference type="InterPro" id="IPR023271">
    <property type="entry name" value="Aquaporin-like"/>
</dbReference>
<proteinExistence type="inferred from homology"/>
<dbReference type="InterPro" id="IPR050363">
    <property type="entry name" value="MIP/Aquaporin"/>
</dbReference>
<dbReference type="GO" id="GO:0016323">
    <property type="term" value="C:basolateral plasma membrane"/>
    <property type="evidence" value="ECO:0007669"/>
    <property type="project" value="TreeGrafter"/>
</dbReference>
<accession>A0A1D1UIN7</accession>
<keyword evidence="7 10" id="KW-0472">Membrane</keyword>